<dbReference type="PANTHER" id="PTHR24248:SF143">
    <property type="entry name" value="D(4) DOPAMINE RECEPTOR"/>
    <property type="match status" value="1"/>
</dbReference>
<keyword evidence="3 10" id="KW-0812">Transmembrane</keyword>
<dbReference type="GO" id="GO:0001591">
    <property type="term" value="F:dopamine neurotransmitter receptor activity, coupled via Gi/Go"/>
    <property type="evidence" value="ECO:0007669"/>
    <property type="project" value="TreeGrafter"/>
</dbReference>
<dbReference type="AlphaFoldDB" id="A0A7N9CTX4"/>
<evidence type="ECO:0000256" key="2">
    <source>
        <dbReference type="ARBA" id="ARBA00022475"/>
    </source>
</evidence>
<dbReference type="Proteomes" id="UP000233100">
    <property type="component" value="Chromosome 14"/>
</dbReference>
<dbReference type="InterPro" id="IPR017452">
    <property type="entry name" value="GPCR_Rhodpsn_7TM"/>
</dbReference>
<dbReference type="GO" id="GO:0045202">
    <property type="term" value="C:synapse"/>
    <property type="evidence" value="ECO:0007669"/>
    <property type="project" value="GOC"/>
</dbReference>
<dbReference type="GO" id="GO:0007195">
    <property type="term" value="P:adenylate cyclase-inhibiting dopamine receptor signaling pathway"/>
    <property type="evidence" value="ECO:0007669"/>
    <property type="project" value="TreeGrafter"/>
</dbReference>
<feature type="transmembrane region" description="Helical" evidence="10">
    <location>
        <begin position="31"/>
        <end position="56"/>
    </location>
</feature>
<evidence type="ECO:0000256" key="3">
    <source>
        <dbReference type="ARBA" id="ARBA00022692"/>
    </source>
</evidence>
<reference evidence="12" key="2">
    <citation type="submission" date="2025-08" db="UniProtKB">
        <authorList>
            <consortium name="Ensembl"/>
        </authorList>
    </citation>
    <scope>IDENTIFICATION</scope>
</reference>
<evidence type="ECO:0000256" key="5">
    <source>
        <dbReference type="ARBA" id="ARBA00023040"/>
    </source>
</evidence>
<evidence type="ECO:0000256" key="4">
    <source>
        <dbReference type="ARBA" id="ARBA00022989"/>
    </source>
</evidence>
<evidence type="ECO:0000256" key="10">
    <source>
        <dbReference type="SAM" id="Phobius"/>
    </source>
</evidence>
<feature type="transmembrane region" description="Helical" evidence="10">
    <location>
        <begin position="68"/>
        <end position="89"/>
    </location>
</feature>
<accession>A0A7N9CTX4</accession>
<dbReference type="PROSITE" id="PS50262">
    <property type="entry name" value="G_PROTEIN_RECEP_F1_2"/>
    <property type="match status" value="1"/>
</dbReference>
<feature type="region of interest" description="Disordered" evidence="9">
    <location>
        <begin position="120"/>
        <end position="145"/>
    </location>
</feature>
<dbReference type="Pfam" id="PF00001">
    <property type="entry name" value="7tm_1"/>
    <property type="match status" value="1"/>
</dbReference>
<dbReference type="PRINTS" id="PR00237">
    <property type="entry name" value="GPCRRHODOPSN"/>
</dbReference>
<dbReference type="GeneTree" id="ENSGT00940000160974"/>
<dbReference type="Gene3D" id="1.20.1070.10">
    <property type="entry name" value="Rhodopsin 7-helix transmembrane proteins"/>
    <property type="match status" value="1"/>
</dbReference>
<keyword evidence="5" id="KW-0297">G-protein coupled receptor</keyword>
<sequence length="295" mass="30909">MGNRSTADPDGLLAGRGPGAGAAAGLAGPGAAALVGGVLLIGAVLAGNSLVCVSVATERALQTPTNSFIVSLAAADLLLALLVLPLFVYSECSHSRGAFSVQRTQAMSAEASRTRVTLLQQSSQSGGQVGPMSRPSPVPKHTGHAPLCPMQASVLSLSSTWHQGHEKQAGDQEAMRLCMWIPEPRPPSRPHGLNRLHWAIGLAQEAWAQEGTGCTETWQEGPQACCTCQQPRGSRGTEGMKTSWTTGATRCQGFSLAVLPRAPEAPAWPRCPVDWRCGGLGIPTCTRRRKGRKPP</sequence>
<protein>
    <recommendedName>
        <fullName evidence="11">G-protein coupled receptors family 1 profile domain-containing protein</fullName>
    </recommendedName>
</protein>
<dbReference type="GO" id="GO:0060158">
    <property type="term" value="P:phospholipase C-activating dopamine receptor signaling pathway"/>
    <property type="evidence" value="ECO:0007669"/>
    <property type="project" value="TreeGrafter"/>
</dbReference>
<reference evidence="12 13" key="1">
    <citation type="submission" date="2013-03" db="EMBL/GenBank/DDBJ databases">
        <authorList>
            <person name="Warren W."/>
            <person name="Wilson R.K."/>
        </authorList>
    </citation>
    <scope>NUCLEOTIDE SEQUENCE</scope>
</reference>
<feature type="domain" description="G-protein coupled receptors family 1 profile" evidence="11">
    <location>
        <begin position="47"/>
        <end position="89"/>
    </location>
</feature>
<dbReference type="GO" id="GO:0004930">
    <property type="term" value="F:G protein-coupled receptor activity"/>
    <property type="evidence" value="ECO:0007669"/>
    <property type="project" value="UniProtKB-KW"/>
</dbReference>
<evidence type="ECO:0000313" key="12">
    <source>
        <dbReference type="Ensembl" id="ENSMFAP00000056581.1"/>
    </source>
</evidence>
<keyword evidence="6 10" id="KW-0472">Membrane</keyword>
<dbReference type="SUPFAM" id="SSF81321">
    <property type="entry name" value="Family A G protein-coupled receptor-like"/>
    <property type="match status" value="1"/>
</dbReference>
<dbReference type="GO" id="GO:0014059">
    <property type="term" value="P:regulation of dopamine secretion"/>
    <property type="evidence" value="ECO:0007669"/>
    <property type="project" value="TreeGrafter"/>
</dbReference>
<keyword evidence="4 10" id="KW-1133">Transmembrane helix</keyword>
<keyword evidence="7" id="KW-0675">Receptor</keyword>
<keyword evidence="2" id="KW-1003">Cell membrane</keyword>
<name>A0A7N9CTX4_MACFA</name>
<keyword evidence="8" id="KW-0807">Transducer</keyword>
<evidence type="ECO:0000259" key="11">
    <source>
        <dbReference type="PROSITE" id="PS50262"/>
    </source>
</evidence>
<dbReference type="GO" id="GO:0005886">
    <property type="term" value="C:plasma membrane"/>
    <property type="evidence" value="ECO:0007669"/>
    <property type="project" value="UniProtKB-SubCell"/>
</dbReference>
<dbReference type="GO" id="GO:0051967">
    <property type="term" value="P:negative regulation of synaptic transmission, glutamatergic"/>
    <property type="evidence" value="ECO:0007669"/>
    <property type="project" value="TreeGrafter"/>
</dbReference>
<evidence type="ECO:0000256" key="8">
    <source>
        <dbReference type="ARBA" id="ARBA00023224"/>
    </source>
</evidence>
<comment type="subcellular location">
    <subcellularLocation>
        <location evidence="1">Cell membrane</location>
        <topology evidence="1">Multi-pass membrane protein</topology>
    </subcellularLocation>
</comment>
<evidence type="ECO:0000256" key="6">
    <source>
        <dbReference type="ARBA" id="ARBA00023136"/>
    </source>
</evidence>
<reference evidence="12" key="3">
    <citation type="submission" date="2025-09" db="UniProtKB">
        <authorList>
            <consortium name="Ensembl"/>
        </authorList>
    </citation>
    <scope>IDENTIFICATION</scope>
</reference>
<dbReference type="GO" id="GO:0051481">
    <property type="term" value="P:negative regulation of cytosolic calcium ion concentration"/>
    <property type="evidence" value="ECO:0007669"/>
    <property type="project" value="TreeGrafter"/>
</dbReference>
<evidence type="ECO:0000256" key="9">
    <source>
        <dbReference type="SAM" id="MobiDB-lite"/>
    </source>
</evidence>
<evidence type="ECO:0000256" key="1">
    <source>
        <dbReference type="ARBA" id="ARBA00004651"/>
    </source>
</evidence>
<evidence type="ECO:0000256" key="7">
    <source>
        <dbReference type="ARBA" id="ARBA00023170"/>
    </source>
</evidence>
<dbReference type="Ensembl" id="ENSMFAT00000082788.1">
    <property type="protein sequence ID" value="ENSMFAP00000056581.1"/>
    <property type="gene ID" value="ENSMFAG00000060183.1"/>
</dbReference>
<dbReference type="PANTHER" id="PTHR24248">
    <property type="entry name" value="ADRENERGIC RECEPTOR-RELATED G-PROTEIN COUPLED RECEPTOR"/>
    <property type="match status" value="1"/>
</dbReference>
<evidence type="ECO:0000313" key="13">
    <source>
        <dbReference type="Proteomes" id="UP000233100"/>
    </source>
</evidence>
<dbReference type="GO" id="GO:0043266">
    <property type="term" value="P:regulation of potassium ion transport"/>
    <property type="evidence" value="ECO:0007669"/>
    <property type="project" value="TreeGrafter"/>
</dbReference>
<keyword evidence="13" id="KW-1185">Reference proteome</keyword>
<dbReference type="InterPro" id="IPR000276">
    <property type="entry name" value="GPCR_Rhodpsn"/>
</dbReference>
<proteinExistence type="predicted"/>
<organism evidence="12 13">
    <name type="scientific">Macaca fascicularis</name>
    <name type="common">Crab-eating macaque</name>
    <name type="synonym">Cynomolgus monkey</name>
    <dbReference type="NCBI Taxonomy" id="9541"/>
    <lineage>
        <taxon>Eukaryota</taxon>
        <taxon>Metazoa</taxon>
        <taxon>Chordata</taxon>
        <taxon>Craniata</taxon>
        <taxon>Vertebrata</taxon>
        <taxon>Euteleostomi</taxon>
        <taxon>Mammalia</taxon>
        <taxon>Eutheria</taxon>
        <taxon>Euarchontoglires</taxon>
        <taxon>Primates</taxon>
        <taxon>Haplorrhini</taxon>
        <taxon>Catarrhini</taxon>
        <taxon>Cercopithecidae</taxon>
        <taxon>Cercopithecinae</taxon>
        <taxon>Macaca</taxon>
    </lineage>
</organism>